<dbReference type="EMBL" id="QSSQ01000038">
    <property type="protein sequence ID" value="RGL97085.1"/>
    <property type="molecule type" value="Genomic_DNA"/>
</dbReference>
<dbReference type="Gene3D" id="1.10.260.40">
    <property type="entry name" value="lambda repressor-like DNA-binding domains"/>
    <property type="match status" value="1"/>
</dbReference>
<dbReference type="GO" id="GO:0000976">
    <property type="term" value="F:transcription cis-regulatory region binding"/>
    <property type="evidence" value="ECO:0007669"/>
    <property type="project" value="TreeGrafter"/>
</dbReference>
<keyword evidence="1" id="KW-0805">Transcription regulation</keyword>
<evidence type="ECO:0000259" key="4">
    <source>
        <dbReference type="PROSITE" id="PS50932"/>
    </source>
</evidence>
<reference evidence="7 9" key="2">
    <citation type="submission" date="2018-08" db="EMBL/GenBank/DDBJ databases">
        <title>A genome reference for cultivated species of the human gut microbiota.</title>
        <authorList>
            <person name="Zou Y."/>
            <person name="Xue W."/>
            <person name="Luo G."/>
        </authorList>
    </citation>
    <scope>NUCLEOTIDE SEQUENCE [LARGE SCALE GENOMIC DNA]</scope>
    <source>
        <strain evidence="7 9">TF05-11AC</strain>
    </source>
</reference>
<dbReference type="CDD" id="cd06267">
    <property type="entry name" value="PBP1_LacI_sugar_binding-like"/>
    <property type="match status" value="1"/>
</dbReference>
<dbReference type="Gene3D" id="3.40.50.2300">
    <property type="match status" value="2"/>
</dbReference>
<accession>A0A174KE09</accession>
<keyword evidence="3" id="KW-0804">Transcription</keyword>
<dbReference type="InterPro" id="IPR046335">
    <property type="entry name" value="LacI/GalR-like_sensor"/>
</dbReference>
<dbReference type="AlphaFoldDB" id="A0A174KE09"/>
<evidence type="ECO:0000259" key="5">
    <source>
        <dbReference type="PROSITE" id="PS50943"/>
    </source>
</evidence>
<dbReference type="InterPro" id="IPR010982">
    <property type="entry name" value="Lambda_DNA-bd_dom_sf"/>
</dbReference>
<dbReference type="GO" id="GO:0003700">
    <property type="term" value="F:DNA-binding transcription factor activity"/>
    <property type="evidence" value="ECO:0007669"/>
    <property type="project" value="TreeGrafter"/>
</dbReference>
<evidence type="ECO:0000313" key="8">
    <source>
        <dbReference type="Proteomes" id="UP000095651"/>
    </source>
</evidence>
<dbReference type="SUPFAM" id="SSF53822">
    <property type="entry name" value="Periplasmic binding protein-like I"/>
    <property type="match status" value="1"/>
</dbReference>
<dbReference type="CDD" id="cd01392">
    <property type="entry name" value="HTH_LacI"/>
    <property type="match status" value="1"/>
</dbReference>
<dbReference type="InterPro" id="IPR000843">
    <property type="entry name" value="HTH_LacI"/>
</dbReference>
<dbReference type="EMBL" id="CYZE01000018">
    <property type="protein sequence ID" value="CUP10334.1"/>
    <property type="molecule type" value="Genomic_DNA"/>
</dbReference>
<dbReference type="Pfam" id="PF00356">
    <property type="entry name" value="LacI"/>
    <property type="match status" value="1"/>
</dbReference>
<evidence type="ECO:0000313" key="9">
    <source>
        <dbReference type="Proteomes" id="UP000261257"/>
    </source>
</evidence>
<dbReference type="SMART" id="SM00354">
    <property type="entry name" value="HTH_LACI"/>
    <property type="match status" value="1"/>
</dbReference>
<organism evidence="6 8">
    <name type="scientific">Hungatella hathewayi</name>
    <dbReference type="NCBI Taxonomy" id="154046"/>
    <lineage>
        <taxon>Bacteria</taxon>
        <taxon>Bacillati</taxon>
        <taxon>Bacillota</taxon>
        <taxon>Clostridia</taxon>
        <taxon>Lachnospirales</taxon>
        <taxon>Lachnospiraceae</taxon>
        <taxon>Hungatella</taxon>
    </lineage>
</organism>
<evidence type="ECO:0000313" key="7">
    <source>
        <dbReference type="EMBL" id="RGL97085.1"/>
    </source>
</evidence>
<dbReference type="PROSITE" id="PS50943">
    <property type="entry name" value="HTH_CROC1"/>
    <property type="match status" value="1"/>
</dbReference>
<dbReference type="PANTHER" id="PTHR30146">
    <property type="entry name" value="LACI-RELATED TRANSCRIPTIONAL REPRESSOR"/>
    <property type="match status" value="1"/>
</dbReference>
<protein>
    <submittedName>
        <fullName evidence="6 7">Transcriptional regulator</fullName>
    </submittedName>
</protein>
<reference evidence="6 8" key="1">
    <citation type="submission" date="2015-09" db="EMBL/GenBank/DDBJ databases">
        <authorList>
            <consortium name="Pathogen Informatics"/>
        </authorList>
    </citation>
    <scope>NUCLEOTIDE SEQUENCE [LARGE SCALE GENOMIC DNA]</scope>
    <source>
        <strain evidence="6 8">2789STDY5608850</strain>
    </source>
</reference>
<gene>
    <name evidence="6" type="primary">degA_10</name>
    <name evidence="7" type="ORF">DXC39_25960</name>
    <name evidence="6" type="ORF">ERS852407_04973</name>
</gene>
<dbReference type="Proteomes" id="UP000261257">
    <property type="component" value="Unassembled WGS sequence"/>
</dbReference>
<evidence type="ECO:0000313" key="6">
    <source>
        <dbReference type="EMBL" id="CUP10334.1"/>
    </source>
</evidence>
<dbReference type="Proteomes" id="UP000095651">
    <property type="component" value="Unassembled WGS sequence"/>
</dbReference>
<feature type="domain" description="HTH lacI-type" evidence="4">
    <location>
        <begin position="1"/>
        <end position="55"/>
    </location>
</feature>
<name>A0A174KE09_9FIRM</name>
<sequence>MTSKEFAEIIGVSQSTISRALNNSSQISVERREFIQKKAEEYGFVLNSQARSLKTNRTGTVGILFPKHFIGMSSNLGLAHLYDLVQAELSKYDYDVMVVYDGEKQNGLSTFERMIKIGKVDGFIIFRMESSKKDLELIKKYKVPCVYLLHAEKAGSYGSCLSDCEYSGYLIGKLFGKYKEYKSFYINVKTSAESKTRLAGFRRGLKERGVVMDKDAVWQSELSVKSAYECVINNQETIKSRKCAILAFNDTVALGVLNACRDLGLKVPEDVQISGVGGLPIIAEIAPDLTTVNVFHERIASMGCEMLRSAIVHGVQEPIHTVIRPELVLRGTTLR</sequence>
<dbReference type="PROSITE" id="PS50932">
    <property type="entry name" value="HTH_LACI_2"/>
    <property type="match status" value="1"/>
</dbReference>
<dbReference type="Pfam" id="PF13377">
    <property type="entry name" value="Peripla_BP_3"/>
    <property type="match status" value="1"/>
</dbReference>
<dbReference type="SUPFAM" id="SSF47413">
    <property type="entry name" value="lambda repressor-like DNA-binding domains"/>
    <property type="match status" value="1"/>
</dbReference>
<evidence type="ECO:0000256" key="2">
    <source>
        <dbReference type="ARBA" id="ARBA00023125"/>
    </source>
</evidence>
<dbReference type="PANTHER" id="PTHR30146:SF154">
    <property type="entry name" value="TRANSCRIPTION REGULATOR, MEMBER OF GALR FAMILY"/>
    <property type="match status" value="1"/>
</dbReference>
<dbReference type="InterPro" id="IPR028082">
    <property type="entry name" value="Peripla_BP_I"/>
</dbReference>
<keyword evidence="2" id="KW-0238">DNA-binding</keyword>
<feature type="domain" description="HTH cro/C1-type" evidence="5">
    <location>
        <begin position="1"/>
        <end position="30"/>
    </location>
</feature>
<proteinExistence type="predicted"/>
<evidence type="ECO:0000256" key="1">
    <source>
        <dbReference type="ARBA" id="ARBA00023015"/>
    </source>
</evidence>
<evidence type="ECO:0000256" key="3">
    <source>
        <dbReference type="ARBA" id="ARBA00023163"/>
    </source>
</evidence>
<dbReference type="InterPro" id="IPR001387">
    <property type="entry name" value="Cro/C1-type_HTH"/>
</dbReference>
<dbReference type="RefSeq" id="WP_055659248.1">
    <property type="nucleotide sequence ID" value="NZ_CABIXC010000018.1"/>
</dbReference>